<protein>
    <recommendedName>
        <fullName evidence="14">Mitochondrial thiamine pyrophosphate carrier 1</fullName>
    </recommendedName>
</protein>
<evidence type="ECO:0000256" key="5">
    <source>
        <dbReference type="ARBA" id="ARBA00022737"/>
    </source>
</evidence>
<keyword evidence="6" id="KW-0999">Mitochondrion inner membrane</keyword>
<feature type="repeat" description="Solcar" evidence="10">
    <location>
        <begin position="223"/>
        <end position="305"/>
    </location>
</feature>
<dbReference type="EMBL" id="ML992673">
    <property type="protein sequence ID" value="KAF2212185.1"/>
    <property type="molecule type" value="Genomic_DNA"/>
</dbReference>
<keyword evidence="13" id="KW-1185">Reference proteome</keyword>
<evidence type="ECO:0000256" key="6">
    <source>
        <dbReference type="ARBA" id="ARBA00022792"/>
    </source>
</evidence>
<dbReference type="GO" id="GO:0031966">
    <property type="term" value="C:mitochondrial membrane"/>
    <property type="evidence" value="ECO:0007669"/>
    <property type="project" value="UniProtKB-SubCell"/>
</dbReference>
<organism evidence="12 13">
    <name type="scientific">Cercospora zeae-maydis SCOH1-5</name>
    <dbReference type="NCBI Taxonomy" id="717836"/>
    <lineage>
        <taxon>Eukaryota</taxon>
        <taxon>Fungi</taxon>
        <taxon>Dikarya</taxon>
        <taxon>Ascomycota</taxon>
        <taxon>Pezizomycotina</taxon>
        <taxon>Dothideomycetes</taxon>
        <taxon>Dothideomycetidae</taxon>
        <taxon>Mycosphaerellales</taxon>
        <taxon>Mycosphaerellaceae</taxon>
        <taxon>Cercospora</taxon>
    </lineage>
</organism>
<keyword evidence="4 10" id="KW-0812">Transmembrane</keyword>
<dbReference type="SUPFAM" id="SSF103506">
    <property type="entry name" value="Mitochondrial carrier"/>
    <property type="match status" value="1"/>
</dbReference>
<feature type="repeat" description="Solcar" evidence="10">
    <location>
        <begin position="30"/>
        <end position="118"/>
    </location>
</feature>
<dbReference type="OrthoDB" id="44467at2759"/>
<evidence type="ECO:0000256" key="10">
    <source>
        <dbReference type="PROSITE-ProRule" id="PRU00282"/>
    </source>
</evidence>
<comment type="similarity">
    <text evidence="2 11">Belongs to the mitochondrial carrier (TC 2.A.29) family.</text>
</comment>
<proteinExistence type="inferred from homology"/>
<dbReference type="PROSITE" id="PS50920">
    <property type="entry name" value="SOLCAR"/>
    <property type="match status" value="3"/>
</dbReference>
<dbReference type="InterPro" id="IPR018108">
    <property type="entry name" value="MCP_transmembrane"/>
</dbReference>
<gene>
    <name evidence="12" type="ORF">CERZMDRAFT_97468</name>
</gene>
<evidence type="ECO:0008006" key="14">
    <source>
        <dbReference type="Google" id="ProtNLM"/>
    </source>
</evidence>
<dbReference type="AlphaFoldDB" id="A0A6A6FFK9"/>
<keyword evidence="5" id="KW-0677">Repeat</keyword>
<evidence type="ECO:0000256" key="9">
    <source>
        <dbReference type="ARBA" id="ARBA00023136"/>
    </source>
</evidence>
<evidence type="ECO:0000256" key="1">
    <source>
        <dbReference type="ARBA" id="ARBA00004225"/>
    </source>
</evidence>
<evidence type="ECO:0000256" key="11">
    <source>
        <dbReference type="RuleBase" id="RU000488"/>
    </source>
</evidence>
<dbReference type="InterPro" id="IPR023395">
    <property type="entry name" value="MCP_dom_sf"/>
</dbReference>
<keyword evidence="9 10" id="KW-0472">Membrane</keyword>
<dbReference type="Proteomes" id="UP000799539">
    <property type="component" value="Unassembled WGS sequence"/>
</dbReference>
<evidence type="ECO:0000256" key="8">
    <source>
        <dbReference type="ARBA" id="ARBA00023128"/>
    </source>
</evidence>
<dbReference type="Gene3D" id="1.50.40.10">
    <property type="entry name" value="Mitochondrial carrier domain"/>
    <property type="match status" value="2"/>
</dbReference>
<evidence type="ECO:0000256" key="7">
    <source>
        <dbReference type="ARBA" id="ARBA00022989"/>
    </source>
</evidence>
<dbReference type="InterPro" id="IPR049563">
    <property type="entry name" value="TXTP-like"/>
</dbReference>
<dbReference type="Pfam" id="PF00153">
    <property type="entry name" value="Mito_carr"/>
    <property type="match status" value="3"/>
</dbReference>
<reference evidence="12" key="1">
    <citation type="journal article" date="2020" name="Stud. Mycol.">
        <title>101 Dothideomycetes genomes: a test case for predicting lifestyles and emergence of pathogens.</title>
        <authorList>
            <person name="Haridas S."/>
            <person name="Albert R."/>
            <person name="Binder M."/>
            <person name="Bloem J."/>
            <person name="Labutti K."/>
            <person name="Salamov A."/>
            <person name="Andreopoulos B."/>
            <person name="Baker S."/>
            <person name="Barry K."/>
            <person name="Bills G."/>
            <person name="Bluhm B."/>
            <person name="Cannon C."/>
            <person name="Castanera R."/>
            <person name="Culley D."/>
            <person name="Daum C."/>
            <person name="Ezra D."/>
            <person name="Gonzalez J."/>
            <person name="Henrissat B."/>
            <person name="Kuo A."/>
            <person name="Liang C."/>
            <person name="Lipzen A."/>
            <person name="Lutzoni F."/>
            <person name="Magnuson J."/>
            <person name="Mondo S."/>
            <person name="Nolan M."/>
            <person name="Ohm R."/>
            <person name="Pangilinan J."/>
            <person name="Park H.-J."/>
            <person name="Ramirez L."/>
            <person name="Alfaro M."/>
            <person name="Sun H."/>
            <person name="Tritt A."/>
            <person name="Yoshinaga Y."/>
            <person name="Zwiers L.-H."/>
            <person name="Turgeon B."/>
            <person name="Goodwin S."/>
            <person name="Spatafora J."/>
            <person name="Crous P."/>
            <person name="Grigoriev I."/>
        </authorList>
    </citation>
    <scope>NUCLEOTIDE SEQUENCE</scope>
    <source>
        <strain evidence="12">SCOH1-5</strain>
    </source>
</reference>
<dbReference type="GO" id="GO:0006843">
    <property type="term" value="P:mitochondrial citrate transmembrane transport"/>
    <property type="evidence" value="ECO:0007669"/>
    <property type="project" value="TreeGrafter"/>
</dbReference>
<accession>A0A6A6FFK9</accession>
<dbReference type="PANTHER" id="PTHR45788">
    <property type="entry name" value="SUCCINATE/FUMARATE MITOCHONDRIAL TRANSPORTER-RELATED"/>
    <property type="match status" value="1"/>
</dbReference>
<keyword evidence="8" id="KW-0496">Mitochondrion</keyword>
<dbReference type="PANTHER" id="PTHR45788:SF3">
    <property type="entry name" value="TRICARBOXYLATE TRANSPORT PROTEIN"/>
    <property type="match status" value="1"/>
</dbReference>
<dbReference type="GO" id="GO:0071913">
    <property type="term" value="F:citrate secondary active transmembrane transporter activity"/>
    <property type="evidence" value="ECO:0007669"/>
    <property type="project" value="TreeGrafter"/>
</dbReference>
<keyword evidence="7" id="KW-1133">Transmembrane helix</keyword>
<comment type="subcellular location">
    <subcellularLocation>
        <location evidence="1">Mitochondrion membrane</location>
        <topology evidence="1">Multi-pass membrane protein</topology>
    </subcellularLocation>
</comment>
<sequence>MAQIATPHPAVATATATTAPKLTSKSEKKLTPFESLIAGGFAGATEACITYPFEYAKTRSQLKSTPGLVTSSNPFSLLTNTIKTEGVASLYTGCGALALGTALKAGVRFLTFDTIKAHLTDPATGTLSKTNGVLAGMAAGAVESIVAVTPTERIKTALIDDAKGAKRFRSTFHGVTILLREQGFRGIYRGLVSTTAKQSATSAVRMGAYNAMRSQFAKGNQKVGVVETFAMGAAAGTITVYATQPLDTIKTRSQSARGEKLIPAIVGVWREGGLKGYWKGSTMRLGRLVLSGGIVFAVYEQIANVMRLA</sequence>
<evidence type="ECO:0000313" key="12">
    <source>
        <dbReference type="EMBL" id="KAF2212185.1"/>
    </source>
</evidence>
<evidence type="ECO:0000256" key="3">
    <source>
        <dbReference type="ARBA" id="ARBA00022448"/>
    </source>
</evidence>
<name>A0A6A6FFK9_9PEZI</name>
<evidence type="ECO:0000256" key="2">
    <source>
        <dbReference type="ARBA" id="ARBA00006375"/>
    </source>
</evidence>
<feature type="repeat" description="Solcar" evidence="10">
    <location>
        <begin position="127"/>
        <end position="215"/>
    </location>
</feature>
<evidence type="ECO:0000313" key="13">
    <source>
        <dbReference type="Proteomes" id="UP000799539"/>
    </source>
</evidence>
<keyword evidence="3 11" id="KW-0813">Transport</keyword>
<evidence type="ECO:0000256" key="4">
    <source>
        <dbReference type="ARBA" id="ARBA00022692"/>
    </source>
</evidence>